<keyword evidence="6" id="KW-1185">Reference proteome</keyword>
<dbReference type="AlphaFoldDB" id="A0A3A5JXX0"/>
<evidence type="ECO:0000313" key="6">
    <source>
        <dbReference type="Proteomes" id="UP000272706"/>
    </source>
</evidence>
<dbReference type="InterPro" id="IPR030827">
    <property type="entry name" value="Myo_inos_IolG"/>
</dbReference>
<name>A0A3A5JXX0_9HYPH</name>
<dbReference type="Pfam" id="PF22725">
    <property type="entry name" value="GFO_IDH_MocA_C3"/>
    <property type="match status" value="1"/>
</dbReference>
<organism evidence="5 6">
    <name type="scientific">Mesorhizobium waimense</name>
    <dbReference type="NCBI Taxonomy" id="1300307"/>
    <lineage>
        <taxon>Bacteria</taxon>
        <taxon>Pseudomonadati</taxon>
        <taxon>Pseudomonadota</taxon>
        <taxon>Alphaproteobacteria</taxon>
        <taxon>Hyphomicrobiales</taxon>
        <taxon>Phyllobacteriaceae</taxon>
        <taxon>Mesorhizobium</taxon>
    </lineage>
</organism>
<reference evidence="5 6" key="1">
    <citation type="submission" date="2018-09" db="EMBL/GenBank/DDBJ databases">
        <title>Mesorhizobium carmichaelinearum sp. nov. isolated from Carmichaelinea spp. root nodules in New Zealand.</title>
        <authorList>
            <person name="De Meyer S.E."/>
        </authorList>
    </citation>
    <scope>NUCLEOTIDE SEQUENCE [LARGE SCALE GENOMIC DNA]</scope>
    <source>
        <strain evidence="5 6">ICMP19557</strain>
    </source>
</reference>
<feature type="domain" description="GFO/IDH/MocA-like oxidoreductase" evidence="4">
    <location>
        <begin position="134"/>
        <end position="252"/>
    </location>
</feature>
<dbReference type="InterPro" id="IPR055170">
    <property type="entry name" value="GFO_IDH_MocA-like_dom"/>
</dbReference>
<evidence type="ECO:0000313" key="5">
    <source>
        <dbReference type="EMBL" id="RJT27866.1"/>
    </source>
</evidence>
<keyword evidence="2 5" id="KW-0560">Oxidoreductase</keyword>
<gene>
    <name evidence="5" type="primary">iolG</name>
    <name evidence="5" type="ORF">D3227_35220</name>
</gene>
<dbReference type="EMBL" id="QZWZ01000057">
    <property type="protein sequence ID" value="RJT27866.1"/>
    <property type="molecule type" value="Genomic_DNA"/>
</dbReference>
<evidence type="ECO:0000259" key="3">
    <source>
        <dbReference type="Pfam" id="PF01408"/>
    </source>
</evidence>
<dbReference type="PANTHER" id="PTHR42840">
    <property type="entry name" value="NAD(P)-BINDING ROSSMANN-FOLD SUPERFAMILY PROTEIN-RELATED"/>
    <property type="match status" value="1"/>
</dbReference>
<dbReference type="GO" id="GO:0005737">
    <property type="term" value="C:cytoplasm"/>
    <property type="evidence" value="ECO:0007669"/>
    <property type="project" value="TreeGrafter"/>
</dbReference>
<dbReference type="InterPro" id="IPR000683">
    <property type="entry name" value="Gfo/Idh/MocA-like_OxRdtase_N"/>
</dbReference>
<dbReference type="Proteomes" id="UP000272706">
    <property type="component" value="Unassembled WGS sequence"/>
</dbReference>
<protein>
    <submittedName>
        <fullName evidence="5">Inositol 2-dehydrogenase</fullName>
        <ecNumber evidence="5">1.1.1.18</ecNumber>
    </submittedName>
</protein>
<dbReference type="GO" id="GO:0050112">
    <property type="term" value="F:inositol 2-dehydrogenase (NAD+) activity"/>
    <property type="evidence" value="ECO:0007669"/>
    <property type="project" value="UniProtKB-EC"/>
</dbReference>
<evidence type="ECO:0000256" key="1">
    <source>
        <dbReference type="ARBA" id="ARBA00010928"/>
    </source>
</evidence>
<dbReference type="GO" id="GO:0000166">
    <property type="term" value="F:nucleotide binding"/>
    <property type="evidence" value="ECO:0007669"/>
    <property type="project" value="InterPro"/>
</dbReference>
<dbReference type="Pfam" id="PF01408">
    <property type="entry name" value="GFO_IDH_MocA"/>
    <property type="match status" value="1"/>
</dbReference>
<dbReference type="InterPro" id="IPR036291">
    <property type="entry name" value="NAD(P)-bd_dom_sf"/>
</dbReference>
<evidence type="ECO:0000256" key="2">
    <source>
        <dbReference type="ARBA" id="ARBA00023002"/>
    </source>
</evidence>
<dbReference type="SUPFAM" id="SSF55347">
    <property type="entry name" value="Glyceraldehyde-3-phosphate dehydrogenase-like, C-terminal domain"/>
    <property type="match status" value="1"/>
</dbReference>
<dbReference type="EC" id="1.1.1.18" evidence="5"/>
<dbReference type="RefSeq" id="WP_120018734.1">
    <property type="nucleotide sequence ID" value="NZ_QZWZ01000057.1"/>
</dbReference>
<comment type="similarity">
    <text evidence="1">Belongs to the Gfo/Idh/MocA family.</text>
</comment>
<dbReference type="NCBIfam" id="TIGR04380">
    <property type="entry name" value="myo_inos_iolG"/>
    <property type="match status" value="1"/>
</dbReference>
<dbReference type="OrthoDB" id="9792935at2"/>
<dbReference type="PANTHER" id="PTHR42840:SF3">
    <property type="entry name" value="BINDING ROSSMANN FOLD OXIDOREDUCTASE, PUTATIVE (AFU_ORTHOLOGUE AFUA_2G10240)-RELATED"/>
    <property type="match status" value="1"/>
</dbReference>
<accession>A0A3A5JXX0</accession>
<comment type="caution">
    <text evidence="5">The sequence shown here is derived from an EMBL/GenBank/DDBJ whole genome shotgun (WGS) entry which is preliminary data.</text>
</comment>
<dbReference type="Gene3D" id="3.40.50.720">
    <property type="entry name" value="NAD(P)-binding Rossmann-like Domain"/>
    <property type="match status" value="1"/>
</dbReference>
<dbReference type="GO" id="GO:0006740">
    <property type="term" value="P:NADPH regeneration"/>
    <property type="evidence" value="ECO:0007669"/>
    <property type="project" value="TreeGrafter"/>
</dbReference>
<evidence type="ECO:0000259" key="4">
    <source>
        <dbReference type="Pfam" id="PF22725"/>
    </source>
</evidence>
<dbReference type="Gene3D" id="3.30.360.10">
    <property type="entry name" value="Dihydrodipicolinate Reductase, domain 2"/>
    <property type="match status" value="1"/>
</dbReference>
<sequence>MPGRKRLQLALFGAGRMGSIHAANIATHPRAVLAAIVDPNIEGARALAETFQSHVRSATDVFDDPAVDAIVIASAASTHPELIDQALARGKAVFCEKPLARDLDTVRSLVAAVEVAGTPFLLAFNRRFDPGFASLASRLREGKAGAPELVLLTSRDPRPPPIDYIVASGGILRETTIHDIDMARWLTGEEPDSVYAVGAARTDPRIAAAGHVDTVMVTLTMPSGTLVSINNSLRSAYGYDQRAEIHGAGGMLQLGNVLSTPVTAWNADGGSSDRPQPFFLERYADAYRRELDYFVNRLEEGGAMSPGAADGLRALEIAEAAEESMRSGLAIKLS</sequence>
<dbReference type="SUPFAM" id="SSF51735">
    <property type="entry name" value="NAD(P)-binding Rossmann-fold domains"/>
    <property type="match status" value="1"/>
</dbReference>
<feature type="domain" description="Gfo/Idh/MocA-like oxidoreductase N-terminal" evidence="3">
    <location>
        <begin position="9"/>
        <end position="118"/>
    </location>
</feature>
<proteinExistence type="inferred from homology"/>